<comment type="catalytic activity">
    <reaction evidence="7">
        <text>arsenic triglutathione + 2 [thioredoxin]-dithiol + 2 S-adenosyl-L-methionine + H2O = dimethylarsinous acid + 2 [thioredoxin]-disulfide + 3 glutathione + 2 S-adenosyl-L-homocysteine + 2 H(+)</text>
        <dbReference type="Rhea" id="RHEA:69464"/>
        <dbReference type="Rhea" id="RHEA-COMP:10698"/>
        <dbReference type="Rhea" id="RHEA-COMP:10700"/>
        <dbReference type="ChEBI" id="CHEBI:15377"/>
        <dbReference type="ChEBI" id="CHEBI:15378"/>
        <dbReference type="ChEBI" id="CHEBI:23808"/>
        <dbReference type="ChEBI" id="CHEBI:29950"/>
        <dbReference type="ChEBI" id="CHEBI:50058"/>
        <dbReference type="ChEBI" id="CHEBI:57856"/>
        <dbReference type="ChEBI" id="CHEBI:57925"/>
        <dbReference type="ChEBI" id="CHEBI:59789"/>
        <dbReference type="ChEBI" id="CHEBI:183640"/>
        <dbReference type="EC" id="2.1.1.137"/>
    </reaction>
</comment>
<evidence type="ECO:0000313" key="11">
    <source>
        <dbReference type="EMBL" id="QEC48558.1"/>
    </source>
</evidence>
<comment type="catalytic activity">
    <reaction evidence="8">
        <text>arsenic triglutathione + 3 [thioredoxin]-dithiol + 3 S-adenosyl-L-methionine = trimethylarsine + 3 [thioredoxin]-disulfide + 3 glutathione + 3 S-adenosyl-L-homocysteine + 3 H(+)</text>
        <dbReference type="Rhea" id="RHEA:69432"/>
        <dbReference type="Rhea" id="RHEA-COMP:10698"/>
        <dbReference type="Rhea" id="RHEA-COMP:10700"/>
        <dbReference type="ChEBI" id="CHEBI:15378"/>
        <dbReference type="ChEBI" id="CHEBI:27130"/>
        <dbReference type="ChEBI" id="CHEBI:29950"/>
        <dbReference type="ChEBI" id="CHEBI:50058"/>
        <dbReference type="ChEBI" id="CHEBI:57856"/>
        <dbReference type="ChEBI" id="CHEBI:57925"/>
        <dbReference type="ChEBI" id="CHEBI:59789"/>
        <dbReference type="ChEBI" id="CHEBI:183640"/>
        <dbReference type="EC" id="2.1.1.137"/>
    </reaction>
</comment>
<comment type="catalytic activity">
    <reaction evidence="6">
        <text>arsenic triglutathione + [thioredoxin]-dithiol + S-adenosyl-L-methionine + 2 H2O = methylarsonous acid + [thioredoxin]-disulfide + 3 glutathione + S-adenosyl-L-homocysteine + H(+)</text>
        <dbReference type="Rhea" id="RHEA:69460"/>
        <dbReference type="Rhea" id="RHEA-COMP:10698"/>
        <dbReference type="Rhea" id="RHEA-COMP:10700"/>
        <dbReference type="ChEBI" id="CHEBI:15377"/>
        <dbReference type="ChEBI" id="CHEBI:15378"/>
        <dbReference type="ChEBI" id="CHEBI:17826"/>
        <dbReference type="ChEBI" id="CHEBI:29950"/>
        <dbReference type="ChEBI" id="CHEBI:50058"/>
        <dbReference type="ChEBI" id="CHEBI:57856"/>
        <dbReference type="ChEBI" id="CHEBI:57925"/>
        <dbReference type="ChEBI" id="CHEBI:59789"/>
        <dbReference type="ChEBI" id="CHEBI:183640"/>
        <dbReference type="EC" id="2.1.1.137"/>
    </reaction>
</comment>
<keyword evidence="11" id="KW-0489">Methyltransferase</keyword>
<evidence type="ECO:0000256" key="8">
    <source>
        <dbReference type="ARBA" id="ARBA00048428"/>
    </source>
</evidence>
<evidence type="ECO:0000256" key="3">
    <source>
        <dbReference type="ARBA" id="ARBA00034487"/>
    </source>
</evidence>
<proteinExistence type="inferred from homology"/>
<dbReference type="Proteomes" id="UP000321805">
    <property type="component" value="Chromosome"/>
</dbReference>
<keyword evidence="2" id="KW-0949">S-adenosyl-L-methionine</keyword>
<dbReference type="GO" id="GO:0032259">
    <property type="term" value="P:methylation"/>
    <property type="evidence" value="ECO:0007669"/>
    <property type="project" value="UniProtKB-KW"/>
</dbReference>
<dbReference type="Gene3D" id="3.40.50.150">
    <property type="entry name" value="Vaccinia Virus protein VP39"/>
    <property type="match status" value="1"/>
</dbReference>
<dbReference type="InterPro" id="IPR029063">
    <property type="entry name" value="SAM-dependent_MTases_sf"/>
</dbReference>
<dbReference type="GO" id="GO:0030791">
    <property type="term" value="F:arsenite methyltransferase activity"/>
    <property type="evidence" value="ECO:0007669"/>
    <property type="project" value="UniProtKB-EC"/>
</dbReference>
<dbReference type="CDD" id="cd02440">
    <property type="entry name" value="AdoMet_MTases"/>
    <property type="match status" value="1"/>
</dbReference>
<evidence type="ECO:0000256" key="5">
    <source>
        <dbReference type="ARBA" id="ARBA00034545"/>
    </source>
</evidence>
<protein>
    <recommendedName>
        <fullName evidence="5">Arsenite methyltransferase</fullName>
        <ecNumber evidence="4">2.1.1.137</ecNumber>
    </recommendedName>
</protein>
<dbReference type="Pfam" id="PF13847">
    <property type="entry name" value="Methyltransf_31"/>
    <property type="match status" value="1"/>
</dbReference>
<keyword evidence="1 11" id="KW-0808">Transferase</keyword>
<dbReference type="AlphaFoldDB" id="A0A5B8U6U0"/>
<comment type="similarity">
    <text evidence="3">Belongs to the methyltransferase superfamily. Arsenite methyltransferase family.</text>
</comment>
<dbReference type="PANTHER" id="PTHR43675">
    <property type="entry name" value="ARSENITE METHYLTRANSFERASE"/>
    <property type="match status" value="1"/>
</dbReference>
<accession>A0A5B8U6U0</accession>
<feature type="compositionally biased region" description="Basic and acidic residues" evidence="9">
    <location>
        <begin position="29"/>
        <end position="47"/>
    </location>
</feature>
<evidence type="ECO:0000256" key="2">
    <source>
        <dbReference type="ARBA" id="ARBA00022691"/>
    </source>
</evidence>
<feature type="region of interest" description="Disordered" evidence="9">
    <location>
        <begin position="1"/>
        <end position="65"/>
    </location>
</feature>
<sequence>MRRCASCVLPAVTPDASRKAGPSGGSRPNGERTSEPPDQRGGRDACTRIRRTAGGSPGAGDGDRLLPALRGRVLVGPPYDPHGEDRRMSSDDIPVDVDVLRDEIRKTYTDVSTDQSKDYIFPTGRSWAQALGYPEPELSRVPDATVESFAGVANHWALGRIETAEVVLDLGCGAGTDLLIAAQMTGSTGRVIGVDMTTTMLARARQSATEMGVDNVELHESLIESLPLPDASVDVVISNGVIDLVPDKDAVLDEIDRVLRPGGRLQLADVIIHHEVSEDARKRIDLWTG</sequence>
<dbReference type="OrthoDB" id="9805171at2"/>
<evidence type="ECO:0000256" key="1">
    <source>
        <dbReference type="ARBA" id="ARBA00022679"/>
    </source>
</evidence>
<dbReference type="InterPro" id="IPR025714">
    <property type="entry name" value="Methyltranfer_dom"/>
</dbReference>
<dbReference type="KEGG" id="bsol:FSW04_13930"/>
<name>A0A5B8U6U0_9ACTN</name>
<evidence type="ECO:0000256" key="9">
    <source>
        <dbReference type="SAM" id="MobiDB-lite"/>
    </source>
</evidence>
<evidence type="ECO:0000256" key="7">
    <source>
        <dbReference type="ARBA" id="ARBA00047943"/>
    </source>
</evidence>
<dbReference type="EMBL" id="CP042430">
    <property type="protein sequence ID" value="QEC48558.1"/>
    <property type="molecule type" value="Genomic_DNA"/>
</dbReference>
<feature type="domain" description="Methyltransferase" evidence="10">
    <location>
        <begin position="164"/>
        <end position="279"/>
    </location>
</feature>
<evidence type="ECO:0000313" key="12">
    <source>
        <dbReference type="Proteomes" id="UP000321805"/>
    </source>
</evidence>
<reference evidence="11 12" key="1">
    <citation type="journal article" date="2018" name="J. Microbiol.">
        <title>Baekduia soli gen. nov., sp. nov., a novel bacterium isolated from the soil of Baekdu Mountain and proposal of a novel family name, Baekduiaceae fam. nov.</title>
        <authorList>
            <person name="An D.S."/>
            <person name="Siddiqi M.Z."/>
            <person name="Kim K.H."/>
            <person name="Yu H.S."/>
            <person name="Im W.T."/>
        </authorList>
    </citation>
    <scope>NUCLEOTIDE SEQUENCE [LARGE SCALE GENOMIC DNA]</scope>
    <source>
        <strain evidence="11 12">BR7-21</strain>
    </source>
</reference>
<evidence type="ECO:0000256" key="4">
    <source>
        <dbReference type="ARBA" id="ARBA00034521"/>
    </source>
</evidence>
<keyword evidence="12" id="KW-1185">Reference proteome</keyword>
<gene>
    <name evidence="11" type="ORF">FSW04_13930</name>
</gene>
<dbReference type="SUPFAM" id="SSF53335">
    <property type="entry name" value="S-adenosyl-L-methionine-dependent methyltransferases"/>
    <property type="match status" value="1"/>
</dbReference>
<organism evidence="11 12">
    <name type="scientific">Baekduia soli</name>
    <dbReference type="NCBI Taxonomy" id="496014"/>
    <lineage>
        <taxon>Bacteria</taxon>
        <taxon>Bacillati</taxon>
        <taxon>Actinomycetota</taxon>
        <taxon>Thermoleophilia</taxon>
        <taxon>Solirubrobacterales</taxon>
        <taxon>Baekduiaceae</taxon>
        <taxon>Baekduia</taxon>
    </lineage>
</organism>
<dbReference type="PANTHER" id="PTHR43675:SF8">
    <property type="entry name" value="ARSENITE METHYLTRANSFERASE"/>
    <property type="match status" value="1"/>
</dbReference>
<evidence type="ECO:0000256" key="6">
    <source>
        <dbReference type="ARBA" id="ARBA00047941"/>
    </source>
</evidence>
<evidence type="ECO:0000259" key="10">
    <source>
        <dbReference type="Pfam" id="PF13847"/>
    </source>
</evidence>
<dbReference type="InterPro" id="IPR026669">
    <property type="entry name" value="Arsenite_MeTrfase-like"/>
</dbReference>
<dbReference type="EC" id="2.1.1.137" evidence="4"/>